<sequence length="159" mass="18816">MQIVENTWPQPVQGTNMFRLWMRLKFCKASLKQLQKSGLSSLDNRINEARDKLQVIQGQITTSGQDQVEREEEASAKMNKWMTIQKVLKQKSKAHRIEVGDGNNKYFYNYMKARASINCITRLKNSHGEAMAEPEFILRWFKKTTKHVNEKQWRNQDFY</sequence>
<reference evidence="1 2" key="2">
    <citation type="journal article" date="2017" name="Genome Biol.">
        <title>New reference genome sequences of hot pepper reveal the massive evolution of plant disease-resistance genes by retroduplication.</title>
        <authorList>
            <person name="Kim S."/>
            <person name="Park J."/>
            <person name="Yeom S.I."/>
            <person name="Kim Y.M."/>
            <person name="Seo E."/>
            <person name="Kim K.T."/>
            <person name="Kim M.S."/>
            <person name="Lee J.M."/>
            <person name="Cheong K."/>
            <person name="Shin H.S."/>
            <person name="Kim S.B."/>
            <person name="Han K."/>
            <person name="Lee J."/>
            <person name="Park M."/>
            <person name="Lee H.A."/>
            <person name="Lee H.Y."/>
            <person name="Lee Y."/>
            <person name="Oh S."/>
            <person name="Lee J.H."/>
            <person name="Choi E."/>
            <person name="Choi E."/>
            <person name="Lee S.E."/>
            <person name="Jeon J."/>
            <person name="Kim H."/>
            <person name="Choi G."/>
            <person name="Song H."/>
            <person name="Lee J."/>
            <person name="Lee S.C."/>
            <person name="Kwon J.K."/>
            <person name="Lee H.Y."/>
            <person name="Koo N."/>
            <person name="Hong Y."/>
            <person name="Kim R.W."/>
            <person name="Kang W.H."/>
            <person name="Huh J.H."/>
            <person name="Kang B.C."/>
            <person name="Yang T.J."/>
            <person name="Lee Y.H."/>
            <person name="Bennetzen J.L."/>
            <person name="Choi D."/>
        </authorList>
    </citation>
    <scope>NUCLEOTIDE SEQUENCE [LARGE SCALE GENOMIC DNA]</scope>
    <source>
        <strain evidence="2">cv. CM334</strain>
    </source>
</reference>
<name>A0A2G2YSK4_CAPAN</name>
<dbReference type="AlphaFoldDB" id="A0A2G2YSK4"/>
<dbReference type="Proteomes" id="UP000222542">
    <property type="component" value="Unassembled WGS sequence"/>
</dbReference>
<gene>
    <name evidence="1" type="ORF">T459_23504</name>
</gene>
<protein>
    <submittedName>
        <fullName evidence="1">Uncharacterized protein</fullName>
    </submittedName>
</protein>
<proteinExistence type="predicted"/>
<evidence type="ECO:0000313" key="2">
    <source>
        <dbReference type="Proteomes" id="UP000222542"/>
    </source>
</evidence>
<organism evidence="1 2">
    <name type="scientific">Capsicum annuum</name>
    <name type="common">Capsicum pepper</name>
    <dbReference type="NCBI Taxonomy" id="4072"/>
    <lineage>
        <taxon>Eukaryota</taxon>
        <taxon>Viridiplantae</taxon>
        <taxon>Streptophyta</taxon>
        <taxon>Embryophyta</taxon>
        <taxon>Tracheophyta</taxon>
        <taxon>Spermatophyta</taxon>
        <taxon>Magnoliopsida</taxon>
        <taxon>eudicotyledons</taxon>
        <taxon>Gunneridae</taxon>
        <taxon>Pentapetalae</taxon>
        <taxon>asterids</taxon>
        <taxon>lamiids</taxon>
        <taxon>Solanales</taxon>
        <taxon>Solanaceae</taxon>
        <taxon>Solanoideae</taxon>
        <taxon>Capsiceae</taxon>
        <taxon>Capsicum</taxon>
    </lineage>
</organism>
<comment type="caution">
    <text evidence="1">The sequence shown here is derived from an EMBL/GenBank/DDBJ whole genome shotgun (WGS) entry which is preliminary data.</text>
</comment>
<accession>A0A2G2YSK4</accession>
<dbReference type="EMBL" id="AYRZ02000009">
    <property type="protein sequence ID" value="PHT72719.1"/>
    <property type="molecule type" value="Genomic_DNA"/>
</dbReference>
<dbReference type="Gramene" id="PHT72719">
    <property type="protein sequence ID" value="PHT72719"/>
    <property type="gene ID" value="T459_23504"/>
</dbReference>
<evidence type="ECO:0000313" key="1">
    <source>
        <dbReference type="EMBL" id="PHT72719.1"/>
    </source>
</evidence>
<keyword evidence="2" id="KW-1185">Reference proteome</keyword>
<reference evidence="1 2" key="1">
    <citation type="journal article" date="2014" name="Nat. Genet.">
        <title>Genome sequence of the hot pepper provides insights into the evolution of pungency in Capsicum species.</title>
        <authorList>
            <person name="Kim S."/>
            <person name="Park M."/>
            <person name="Yeom S.I."/>
            <person name="Kim Y.M."/>
            <person name="Lee J.M."/>
            <person name="Lee H.A."/>
            <person name="Seo E."/>
            <person name="Choi J."/>
            <person name="Cheong K."/>
            <person name="Kim K.T."/>
            <person name="Jung K."/>
            <person name="Lee G.W."/>
            <person name="Oh S.K."/>
            <person name="Bae C."/>
            <person name="Kim S.B."/>
            <person name="Lee H.Y."/>
            <person name="Kim S.Y."/>
            <person name="Kim M.S."/>
            <person name="Kang B.C."/>
            <person name="Jo Y.D."/>
            <person name="Yang H.B."/>
            <person name="Jeong H.J."/>
            <person name="Kang W.H."/>
            <person name="Kwon J.K."/>
            <person name="Shin C."/>
            <person name="Lim J.Y."/>
            <person name="Park J.H."/>
            <person name="Huh J.H."/>
            <person name="Kim J.S."/>
            <person name="Kim B.D."/>
            <person name="Cohen O."/>
            <person name="Paran I."/>
            <person name="Suh M.C."/>
            <person name="Lee S.B."/>
            <person name="Kim Y.K."/>
            <person name="Shin Y."/>
            <person name="Noh S.J."/>
            <person name="Park J."/>
            <person name="Seo Y.S."/>
            <person name="Kwon S.Y."/>
            <person name="Kim H.A."/>
            <person name="Park J.M."/>
            <person name="Kim H.J."/>
            <person name="Choi S.B."/>
            <person name="Bosland P.W."/>
            <person name="Reeves G."/>
            <person name="Jo S.H."/>
            <person name="Lee B.W."/>
            <person name="Cho H.T."/>
            <person name="Choi H.S."/>
            <person name="Lee M.S."/>
            <person name="Yu Y."/>
            <person name="Do Choi Y."/>
            <person name="Park B.S."/>
            <person name="van Deynze A."/>
            <person name="Ashrafi H."/>
            <person name="Hill T."/>
            <person name="Kim W.T."/>
            <person name="Pai H.S."/>
            <person name="Ahn H.K."/>
            <person name="Yeam I."/>
            <person name="Giovannoni J.J."/>
            <person name="Rose J.K."/>
            <person name="Sorensen I."/>
            <person name="Lee S.J."/>
            <person name="Kim R.W."/>
            <person name="Choi I.Y."/>
            <person name="Choi B.S."/>
            <person name="Lim J.S."/>
            <person name="Lee Y.H."/>
            <person name="Choi D."/>
        </authorList>
    </citation>
    <scope>NUCLEOTIDE SEQUENCE [LARGE SCALE GENOMIC DNA]</scope>
    <source>
        <strain evidence="2">cv. CM334</strain>
    </source>
</reference>
<dbReference type="STRING" id="4072.A0A2G2YSK4"/>